<dbReference type="InterPro" id="IPR002110">
    <property type="entry name" value="Ankyrin_rpt"/>
</dbReference>
<evidence type="ECO:0000313" key="7">
    <source>
        <dbReference type="EMBL" id="KAH6643386.1"/>
    </source>
</evidence>
<proteinExistence type="predicted"/>
<dbReference type="PROSITE" id="PS50088">
    <property type="entry name" value="ANK_REPEAT"/>
    <property type="match status" value="2"/>
</dbReference>
<keyword evidence="5" id="KW-0472">Membrane</keyword>
<dbReference type="PANTHER" id="PTHR24198">
    <property type="entry name" value="ANKYRIN REPEAT AND PROTEIN KINASE DOMAIN-CONTAINING PROTEIN"/>
    <property type="match status" value="1"/>
</dbReference>
<comment type="caution">
    <text evidence="7">The sequence shown here is derived from an EMBL/GenBank/DDBJ whole genome shotgun (WGS) entry which is preliminary data.</text>
</comment>
<protein>
    <recommendedName>
        <fullName evidence="6">Clr5 domain-containing protein</fullName>
    </recommendedName>
</protein>
<feature type="region of interest" description="Disordered" evidence="4">
    <location>
        <begin position="1"/>
        <end position="36"/>
    </location>
</feature>
<dbReference type="SMART" id="SM00248">
    <property type="entry name" value="ANK"/>
    <property type="match status" value="4"/>
</dbReference>
<dbReference type="PROSITE" id="PS50297">
    <property type="entry name" value="ANK_REP_REGION"/>
    <property type="match status" value="1"/>
</dbReference>
<evidence type="ECO:0000256" key="2">
    <source>
        <dbReference type="ARBA" id="ARBA00023043"/>
    </source>
</evidence>
<dbReference type="OrthoDB" id="5308957at2759"/>
<dbReference type="Gene3D" id="1.25.40.20">
    <property type="entry name" value="Ankyrin repeat-containing domain"/>
    <property type="match status" value="2"/>
</dbReference>
<dbReference type="Proteomes" id="UP000758603">
    <property type="component" value="Unassembled WGS sequence"/>
</dbReference>
<dbReference type="RefSeq" id="XP_045951316.1">
    <property type="nucleotide sequence ID" value="XM_046108521.1"/>
</dbReference>
<feature type="domain" description="Clr5" evidence="6">
    <location>
        <begin position="87"/>
        <end position="140"/>
    </location>
</feature>
<name>A0A9P8RF98_9PEZI</name>
<evidence type="ECO:0000256" key="5">
    <source>
        <dbReference type="SAM" id="Phobius"/>
    </source>
</evidence>
<dbReference type="Pfam" id="PF00023">
    <property type="entry name" value="Ank"/>
    <property type="match status" value="1"/>
</dbReference>
<keyword evidence="8" id="KW-1185">Reference proteome</keyword>
<feature type="compositionally biased region" description="Polar residues" evidence="4">
    <location>
        <begin position="1"/>
        <end position="12"/>
    </location>
</feature>
<keyword evidence="5" id="KW-0812">Transmembrane</keyword>
<evidence type="ECO:0000256" key="3">
    <source>
        <dbReference type="PROSITE-ProRule" id="PRU00023"/>
    </source>
</evidence>
<dbReference type="GeneID" id="70137412"/>
<evidence type="ECO:0000256" key="1">
    <source>
        <dbReference type="ARBA" id="ARBA00022737"/>
    </source>
</evidence>
<feature type="transmembrane region" description="Helical" evidence="5">
    <location>
        <begin position="1079"/>
        <end position="1100"/>
    </location>
</feature>
<dbReference type="AlphaFoldDB" id="A0A9P8RF98"/>
<evidence type="ECO:0000313" key="8">
    <source>
        <dbReference type="Proteomes" id="UP000758603"/>
    </source>
</evidence>
<keyword evidence="2 3" id="KW-0040">ANK repeat</keyword>
<feature type="repeat" description="ANK" evidence="3">
    <location>
        <begin position="766"/>
        <end position="798"/>
    </location>
</feature>
<gene>
    <name evidence="7" type="ORF">BKA67DRAFT_665200</name>
</gene>
<evidence type="ECO:0000259" key="6">
    <source>
        <dbReference type="Pfam" id="PF14420"/>
    </source>
</evidence>
<dbReference type="InterPro" id="IPR036770">
    <property type="entry name" value="Ankyrin_rpt-contain_sf"/>
</dbReference>
<dbReference type="SUPFAM" id="SSF48403">
    <property type="entry name" value="Ankyrin repeat"/>
    <property type="match status" value="1"/>
</dbReference>
<reference evidence="7" key="1">
    <citation type="journal article" date="2021" name="Nat. Commun.">
        <title>Genetic determinants of endophytism in the Arabidopsis root mycobiome.</title>
        <authorList>
            <person name="Mesny F."/>
            <person name="Miyauchi S."/>
            <person name="Thiergart T."/>
            <person name="Pickel B."/>
            <person name="Atanasova L."/>
            <person name="Karlsson M."/>
            <person name="Huettel B."/>
            <person name="Barry K.W."/>
            <person name="Haridas S."/>
            <person name="Chen C."/>
            <person name="Bauer D."/>
            <person name="Andreopoulos W."/>
            <person name="Pangilinan J."/>
            <person name="LaButti K."/>
            <person name="Riley R."/>
            <person name="Lipzen A."/>
            <person name="Clum A."/>
            <person name="Drula E."/>
            <person name="Henrissat B."/>
            <person name="Kohler A."/>
            <person name="Grigoriev I.V."/>
            <person name="Martin F.M."/>
            <person name="Hacquard S."/>
        </authorList>
    </citation>
    <scope>NUCLEOTIDE SEQUENCE</scope>
    <source>
        <strain evidence="7">MPI-SDFR-AT-0073</strain>
    </source>
</reference>
<feature type="compositionally biased region" description="Polar residues" evidence="4">
    <location>
        <begin position="20"/>
        <end position="29"/>
    </location>
</feature>
<sequence>MDQTISPESGASTLDDGLSPATNSNSFDESLSGKMSGFDSDKEVLFNAYEDEISFDGEPLGLITSTAPTQNKRKLVQKRSSRSQIAPAKWETVKGTIAELYLEKDYTLATVMEIMSKPPYDFHATLKMYKSQFKIWGFAKNLTRNKVNRFMNTNTVKEKFLKTFSAARIDQYLKRRKTSHDTTAYELEMNELEMNDLETDKVIELPGFGVPAELENSQVFFLSDCGPSRTCKLHGRGRRKFAIDIEDMSKGYPIWYFADSWGKQAYYGLEERKCPSDCACRFLCGRSHFDNLEQPHRFDSPHQHTHLFRAVCREQSIAVDIYNLNMIINLGKIIGETESLSDKWPIPLQYGTGINGITLLKHYRKLKDFLDNPNRDIWLPVSDILDLKLLVEGLLEDADVWDRIGIETLHDLGVLDPSLLNTFLHRRLIRGIRSLDSVFKTADAPFHASKGIAPPQDNEIEFEVIHELDSTPALVSHFHVPTWEYHQRQNRGVVDSSSAGINSLPEELLCRLPEHFMLDSFHDDLPQDFPQLLPTVSRGPNFPIIFSEELNNFHSSESFVSTEPSREKQQQADLDVKLVSACKHGILGAVQSLLDQGASPNCQVRTDNKTYSPLIAAIESSNETVVRHLVFKGANLNDKAAVVAEGETLLYTALLAATRTNQCSIINFLLERGADINELSTSETATARRTFTAMSEAARLELMDAFKLLLLWDTSYSAGLKQTGMISNSDPESKEVKQLFDAVKSGSSSSLIRIMGSIRDPNILTFEGTPLSLAAQCNQPHKIKILLEHGADVQLASLYLSRSGQQKIAKVLVKTVYGSQNVRTKFVRQYERLVSLSQSSRQNNLKSFKRHCYNYRQAWSVGLEVMEDICRGKAPDGPDCLHKTLALLAVARAVAETSVGDNGDIRLLDKFDTDLLRWQLLFPNEEDLAPYRFTVRELWKVDLSEKLFLDLDFDDSDTLGRFNGLISRLLDGARRPLDLDKSHSNGLNESFSRWKLNRSGADGLNPHSAPMHVAEGNQRREDAGYHLRLETMTRNIVPVTCDKKMSREQILKTTRWLNPSSGLTSSICFFDFTTVAEDLLRGVIFSIVFVFIHGWSTALFNPNIWECIR</sequence>
<dbReference type="InterPro" id="IPR025676">
    <property type="entry name" value="Clr5_dom"/>
</dbReference>
<accession>A0A9P8RF98</accession>
<organism evidence="7 8">
    <name type="scientific">Truncatella angustata</name>
    <dbReference type="NCBI Taxonomy" id="152316"/>
    <lineage>
        <taxon>Eukaryota</taxon>
        <taxon>Fungi</taxon>
        <taxon>Dikarya</taxon>
        <taxon>Ascomycota</taxon>
        <taxon>Pezizomycotina</taxon>
        <taxon>Sordariomycetes</taxon>
        <taxon>Xylariomycetidae</taxon>
        <taxon>Amphisphaeriales</taxon>
        <taxon>Sporocadaceae</taxon>
        <taxon>Truncatella</taxon>
    </lineage>
</organism>
<dbReference type="PANTHER" id="PTHR24198:SF165">
    <property type="entry name" value="ANKYRIN REPEAT-CONTAINING PROTEIN-RELATED"/>
    <property type="match status" value="1"/>
</dbReference>
<evidence type="ECO:0000256" key="4">
    <source>
        <dbReference type="SAM" id="MobiDB-lite"/>
    </source>
</evidence>
<keyword evidence="1" id="KW-0677">Repeat</keyword>
<keyword evidence="5" id="KW-1133">Transmembrane helix</keyword>
<dbReference type="Pfam" id="PF14420">
    <property type="entry name" value="Clr5"/>
    <property type="match status" value="1"/>
</dbReference>
<dbReference type="GO" id="GO:0005737">
    <property type="term" value="C:cytoplasm"/>
    <property type="evidence" value="ECO:0007669"/>
    <property type="project" value="TreeGrafter"/>
</dbReference>
<feature type="repeat" description="ANK" evidence="3">
    <location>
        <begin position="645"/>
        <end position="681"/>
    </location>
</feature>
<dbReference type="EMBL" id="JAGPXC010000013">
    <property type="protein sequence ID" value="KAH6643386.1"/>
    <property type="molecule type" value="Genomic_DNA"/>
</dbReference>